<accession>A0ABQ7J5I9</accession>
<keyword evidence="3" id="KW-1185">Reference proteome</keyword>
<proteinExistence type="predicted"/>
<dbReference type="InterPro" id="IPR016534">
    <property type="entry name" value="VPS16"/>
</dbReference>
<dbReference type="PANTHER" id="PTHR12811:SF0">
    <property type="entry name" value="VACUOLAR PROTEIN SORTING-ASSOCIATED PROTEIN 16 HOMOLOG"/>
    <property type="match status" value="1"/>
</dbReference>
<dbReference type="Gene3D" id="1.10.150.780">
    <property type="entry name" value="Vps16, C-terminal region"/>
    <property type="match status" value="1"/>
</dbReference>
<comment type="caution">
    <text evidence="2">The sequence shown here is derived from an EMBL/GenBank/DDBJ whole genome shotgun (WGS) entry which is preliminary data.</text>
</comment>
<feature type="non-terminal residue" evidence="2">
    <location>
        <position position="1"/>
    </location>
</feature>
<name>A0ABQ7J5I9_9APIC</name>
<reference evidence="2 3" key="1">
    <citation type="journal article" date="2020" name="bioRxiv">
        <title>Metabolic contributions of an alphaproteobacterial endosymbiont in the apicomplexan Cardiosporidium cionae.</title>
        <authorList>
            <person name="Hunter E.S."/>
            <person name="Paight C.J."/>
            <person name="Lane C.E."/>
        </authorList>
    </citation>
    <scope>NUCLEOTIDE SEQUENCE [LARGE SCALE GENOMIC DNA]</scope>
    <source>
        <strain evidence="2">ESH_2018</strain>
    </source>
</reference>
<dbReference type="Pfam" id="PF04840">
    <property type="entry name" value="Vps16_C"/>
    <property type="match status" value="1"/>
</dbReference>
<dbReference type="Proteomes" id="UP000823046">
    <property type="component" value="Unassembled WGS sequence"/>
</dbReference>
<evidence type="ECO:0000313" key="3">
    <source>
        <dbReference type="Proteomes" id="UP000823046"/>
    </source>
</evidence>
<sequence length="388" mass="43912">YRQHLLSFRICEFVGINPSFVLMHWASEKIQHSLHLTDAQLCLAIHNKFKKYPGMSYAEVAAVAARCTREHLTCLLLEYEPFYEKQVHLLLNISELTLALLKAIAARDCNLVFLCFGAIINQEGLSLMHLEEAVSQFAILLVEKPMAMNLFHTFCIETENFSVLQQFYERLGKMYESGLVALRMAYQKHSWEQYKSWLAFSAGFLVAGKGDSDVSSGFAQAAIVEQIDLLKVQKELEMKAHLNAWPGGPHQFQGFSVMKTIRNLVFIGYSNEASRVQKAFKVSEKQFCRCKMHALADGGHFDDLVDYATARMPPIGVEPFLEACEKHSAKIAAGKIIPKLKDAELEHRWYSQFGLLQEADSAIKRTGGSNHGLFQSISDVLSWRKSSY</sequence>
<gene>
    <name evidence="2" type="ORF">IE077_001333</name>
</gene>
<protein>
    <recommendedName>
        <fullName evidence="1">Vps16 C-terminal domain-containing protein</fullName>
    </recommendedName>
</protein>
<dbReference type="InterPro" id="IPR006925">
    <property type="entry name" value="Vps16_C"/>
</dbReference>
<dbReference type="PANTHER" id="PTHR12811">
    <property type="entry name" value="VACUOLAR PROTEIN SORTING VPS16"/>
    <property type="match status" value="1"/>
</dbReference>
<feature type="domain" description="Vps16 C-terminal" evidence="1">
    <location>
        <begin position="55"/>
        <end position="368"/>
    </location>
</feature>
<dbReference type="EMBL" id="JADAQX010000863">
    <property type="protein sequence ID" value="KAF8819252.1"/>
    <property type="molecule type" value="Genomic_DNA"/>
</dbReference>
<evidence type="ECO:0000313" key="2">
    <source>
        <dbReference type="EMBL" id="KAF8819252.1"/>
    </source>
</evidence>
<organism evidence="2 3">
    <name type="scientific">Cardiosporidium cionae</name>
    <dbReference type="NCBI Taxonomy" id="476202"/>
    <lineage>
        <taxon>Eukaryota</taxon>
        <taxon>Sar</taxon>
        <taxon>Alveolata</taxon>
        <taxon>Apicomplexa</taxon>
        <taxon>Aconoidasida</taxon>
        <taxon>Nephromycida</taxon>
        <taxon>Cardiosporidium</taxon>
    </lineage>
</organism>
<evidence type="ECO:0000259" key="1">
    <source>
        <dbReference type="Pfam" id="PF04840"/>
    </source>
</evidence>
<dbReference type="InterPro" id="IPR038132">
    <property type="entry name" value="Vps16_C_sf"/>
</dbReference>